<keyword evidence="2" id="KW-1185">Reference proteome</keyword>
<organism evidence="1 2">
    <name type="scientific">Vermiconidia calcicola</name>
    <dbReference type="NCBI Taxonomy" id="1690605"/>
    <lineage>
        <taxon>Eukaryota</taxon>
        <taxon>Fungi</taxon>
        <taxon>Dikarya</taxon>
        <taxon>Ascomycota</taxon>
        <taxon>Pezizomycotina</taxon>
        <taxon>Dothideomycetes</taxon>
        <taxon>Dothideomycetidae</taxon>
        <taxon>Mycosphaerellales</taxon>
        <taxon>Extremaceae</taxon>
        <taxon>Vermiconidia</taxon>
    </lineage>
</organism>
<evidence type="ECO:0000313" key="1">
    <source>
        <dbReference type="EMBL" id="KAK3723683.1"/>
    </source>
</evidence>
<comment type="caution">
    <text evidence="1">The sequence shown here is derived from an EMBL/GenBank/DDBJ whole genome shotgun (WGS) entry which is preliminary data.</text>
</comment>
<protein>
    <submittedName>
        <fullName evidence="1">Uncharacterized protein</fullName>
    </submittedName>
</protein>
<gene>
    <name evidence="1" type="ORF">LTR37_001564</name>
</gene>
<dbReference type="Proteomes" id="UP001281147">
    <property type="component" value="Unassembled WGS sequence"/>
</dbReference>
<dbReference type="EMBL" id="JAUTXU010000008">
    <property type="protein sequence ID" value="KAK3723683.1"/>
    <property type="molecule type" value="Genomic_DNA"/>
</dbReference>
<sequence length="155" mass="16942">MGQQSTQTNKPQLSCTKALLEKDCHNFYGIPEHRQKCPVCSKRVEVKTGASDTAENWPMANKECKGLHLFNRDCLRNIASSTSDAGETYSAASKEPGSCPACSSCEGSEGSATEQAAKENASRSWRFDCLAFTLWKTPASALPFNRETKRVATNL</sequence>
<reference evidence="1" key="1">
    <citation type="submission" date="2023-07" db="EMBL/GenBank/DDBJ databases">
        <title>Black Yeasts Isolated from many extreme environments.</title>
        <authorList>
            <person name="Coleine C."/>
            <person name="Stajich J.E."/>
            <person name="Selbmann L."/>
        </authorList>
    </citation>
    <scope>NUCLEOTIDE SEQUENCE</scope>
    <source>
        <strain evidence="1">CCFEE 5714</strain>
    </source>
</reference>
<proteinExistence type="predicted"/>
<accession>A0ACC3NVK9</accession>
<evidence type="ECO:0000313" key="2">
    <source>
        <dbReference type="Proteomes" id="UP001281147"/>
    </source>
</evidence>
<name>A0ACC3NVK9_9PEZI</name>